<reference evidence="1" key="1">
    <citation type="journal article" date="2019" name="bioRxiv">
        <title>The Genome of the Zebra Mussel, Dreissena polymorpha: A Resource for Invasive Species Research.</title>
        <authorList>
            <person name="McCartney M.A."/>
            <person name="Auch B."/>
            <person name="Kono T."/>
            <person name="Mallez S."/>
            <person name="Zhang Y."/>
            <person name="Obille A."/>
            <person name="Becker A."/>
            <person name="Abrahante J.E."/>
            <person name="Garbe J."/>
            <person name="Badalamenti J.P."/>
            <person name="Herman A."/>
            <person name="Mangelson H."/>
            <person name="Liachko I."/>
            <person name="Sullivan S."/>
            <person name="Sone E.D."/>
            <person name="Koren S."/>
            <person name="Silverstein K.A.T."/>
            <person name="Beckman K.B."/>
            <person name="Gohl D.M."/>
        </authorList>
    </citation>
    <scope>NUCLEOTIDE SEQUENCE</scope>
    <source>
        <strain evidence="1">Duluth1</strain>
        <tissue evidence="1">Whole animal</tissue>
    </source>
</reference>
<accession>A0A9D4D9J3</accession>
<reference evidence="1" key="2">
    <citation type="submission" date="2020-11" db="EMBL/GenBank/DDBJ databases">
        <authorList>
            <person name="McCartney M.A."/>
            <person name="Auch B."/>
            <person name="Kono T."/>
            <person name="Mallez S."/>
            <person name="Becker A."/>
            <person name="Gohl D.M."/>
            <person name="Silverstein K.A.T."/>
            <person name="Koren S."/>
            <person name="Bechman K.B."/>
            <person name="Herman A."/>
            <person name="Abrahante J.E."/>
            <person name="Garbe J."/>
        </authorList>
    </citation>
    <scope>NUCLEOTIDE SEQUENCE</scope>
    <source>
        <strain evidence="1">Duluth1</strain>
        <tissue evidence="1">Whole animal</tissue>
    </source>
</reference>
<dbReference type="EMBL" id="JAIWYP010000011">
    <property type="protein sequence ID" value="KAH3740271.1"/>
    <property type="molecule type" value="Genomic_DNA"/>
</dbReference>
<sequence>MVWHDIVQFHGNETALDECWSRGIRPEAELCDQSQDASAARVWKVNHEGEWRALFDSLKVTCIVLRKYGGPRDHAYRTPPSYPGSDTLVQRQFWVQQ</sequence>
<protein>
    <submittedName>
        <fullName evidence="1">Uncharacterized protein</fullName>
    </submittedName>
</protein>
<evidence type="ECO:0000313" key="1">
    <source>
        <dbReference type="EMBL" id="KAH3740271.1"/>
    </source>
</evidence>
<evidence type="ECO:0000313" key="2">
    <source>
        <dbReference type="Proteomes" id="UP000828390"/>
    </source>
</evidence>
<name>A0A9D4D9J3_DREPO</name>
<gene>
    <name evidence="1" type="ORF">DPMN_046973</name>
</gene>
<organism evidence="1 2">
    <name type="scientific">Dreissena polymorpha</name>
    <name type="common">Zebra mussel</name>
    <name type="synonym">Mytilus polymorpha</name>
    <dbReference type="NCBI Taxonomy" id="45954"/>
    <lineage>
        <taxon>Eukaryota</taxon>
        <taxon>Metazoa</taxon>
        <taxon>Spiralia</taxon>
        <taxon>Lophotrochozoa</taxon>
        <taxon>Mollusca</taxon>
        <taxon>Bivalvia</taxon>
        <taxon>Autobranchia</taxon>
        <taxon>Heteroconchia</taxon>
        <taxon>Euheterodonta</taxon>
        <taxon>Imparidentia</taxon>
        <taxon>Neoheterodontei</taxon>
        <taxon>Myida</taxon>
        <taxon>Dreissenoidea</taxon>
        <taxon>Dreissenidae</taxon>
        <taxon>Dreissena</taxon>
    </lineage>
</organism>
<proteinExistence type="predicted"/>
<dbReference type="Proteomes" id="UP000828390">
    <property type="component" value="Unassembled WGS sequence"/>
</dbReference>
<dbReference type="AlphaFoldDB" id="A0A9D4D9J3"/>
<comment type="caution">
    <text evidence="1">The sequence shown here is derived from an EMBL/GenBank/DDBJ whole genome shotgun (WGS) entry which is preliminary data.</text>
</comment>
<keyword evidence="2" id="KW-1185">Reference proteome</keyword>